<gene>
    <name evidence="2" type="ORF">Plil01_001288600</name>
</gene>
<feature type="region of interest" description="Disordered" evidence="1">
    <location>
        <begin position="20"/>
        <end position="41"/>
    </location>
</feature>
<dbReference type="Proteomes" id="UP001165083">
    <property type="component" value="Unassembled WGS sequence"/>
</dbReference>
<evidence type="ECO:0000313" key="3">
    <source>
        <dbReference type="Proteomes" id="UP001165083"/>
    </source>
</evidence>
<proteinExistence type="predicted"/>
<accession>A0A9W6X4G4</accession>
<comment type="caution">
    <text evidence="2">The sequence shown here is derived from an EMBL/GenBank/DDBJ whole genome shotgun (WGS) entry which is preliminary data.</text>
</comment>
<protein>
    <submittedName>
        <fullName evidence="2">Unnamed protein product</fullName>
    </submittedName>
</protein>
<dbReference type="OrthoDB" id="127095at2759"/>
<reference evidence="2" key="1">
    <citation type="submission" date="2023-04" db="EMBL/GenBank/DDBJ databases">
        <title>Phytophthora lilii NBRC 32176.</title>
        <authorList>
            <person name="Ichikawa N."/>
            <person name="Sato H."/>
            <person name="Tonouchi N."/>
        </authorList>
    </citation>
    <scope>NUCLEOTIDE SEQUENCE</scope>
    <source>
        <strain evidence="2">NBRC 32176</strain>
    </source>
</reference>
<evidence type="ECO:0000313" key="2">
    <source>
        <dbReference type="EMBL" id="GMF30219.1"/>
    </source>
</evidence>
<keyword evidence="3" id="KW-1185">Reference proteome</keyword>
<dbReference type="AlphaFoldDB" id="A0A9W6X4G4"/>
<feature type="compositionally biased region" description="Low complexity" evidence="1">
    <location>
        <begin position="165"/>
        <end position="183"/>
    </location>
</feature>
<sequence>MLVPRIVAPVHVLVQTNKVTHEVKHKPPESAQSRSGGLTEMNGMPTTKPFYHNCIFTTSLKSPVPPSKSHYHTFQQVMSPTQASVTDDSDFPRPNGRNFVIWKTRVTAALKGKNFLGFVTQVDYARDFDFDFSYDEELNPALSDMRDMEAALDAAGAPKADDTEGPSLSESSSDASSETATSGDDGDVDMGQDLPP</sequence>
<evidence type="ECO:0000256" key="1">
    <source>
        <dbReference type="SAM" id="MobiDB-lite"/>
    </source>
</evidence>
<feature type="region of interest" description="Disordered" evidence="1">
    <location>
        <begin position="149"/>
        <end position="196"/>
    </location>
</feature>
<name>A0A9W6X4G4_9STRA</name>
<dbReference type="EMBL" id="BSXW01000822">
    <property type="protein sequence ID" value="GMF30219.1"/>
    <property type="molecule type" value="Genomic_DNA"/>
</dbReference>
<organism evidence="2 3">
    <name type="scientific">Phytophthora lilii</name>
    <dbReference type="NCBI Taxonomy" id="2077276"/>
    <lineage>
        <taxon>Eukaryota</taxon>
        <taxon>Sar</taxon>
        <taxon>Stramenopiles</taxon>
        <taxon>Oomycota</taxon>
        <taxon>Peronosporomycetes</taxon>
        <taxon>Peronosporales</taxon>
        <taxon>Peronosporaceae</taxon>
        <taxon>Phytophthora</taxon>
    </lineage>
</organism>